<reference evidence="1" key="1">
    <citation type="submission" date="2019-03" db="EMBL/GenBank/DDBJ databases">
        <title>Single cell metagenomics reveals metabolic interactions within the superorganism composed of flagellate Streblomastix strix and complex community of Bacteroidetes bacteria on its surface.</title>
        <authorList>
            <person name="Treitli S.C."/>
            <person name="Kolisko M."/>
            <person name="Husnik F."/>
            <person name="Keeling P."/>
            <person name="Hampl V."/>
        </authorList>
    </citation>
    <scope>NUCLEOTIDE SEQUENCE</scope>
    <source>
        <strain evidence="1">STM</strain>
    </source>
</reference>
<accession>A0A5J4SLY1</accession>
<proteinExistence type="predicted"/>
<dbReference type="AlphaFoldDB" id="A0A5J4SLY1"/>
<dbReference type="EMBL" id="SNRY01000133">
    <property type="protein sequence ID" value="KAA6346362.1"/>
    <property type="molecule type" value="Genomic_DNA"/>
</dbReference>
<sequence length="63" mass="7354">MTEIEFVTNNIKDSVNTAIALLNEGIDSSYRCLLFNYLPQCILNIAWCRHDFTKRHHSQIREG</sequence>
<comment type="caution">
    <text evidence="1">The sequence shown here is derived from an EMBL/GenBank/DDBJ whole genome shotgun (WGS) entry which is preliminary data.</text>
</comment>
<protein>
    <submittedName>
        <fullName evidence="1">Uncharacterized protein</fullName>
    </submittedName>
</protein>
<dbReference type="EMBL" id="SNRY01000133">
    <property type="protein sequence ID" value="KAA6346353.1"/>
    <property type="molecule type" value="Genomic_DNA"/>
</dbReference>
<gene>
    <name evidence="1" type="ORF">EZS27_006118</name>
    <name evidence="2" type="ORF">EZS27_006127</name>
</gene>
<evidence type="ECO:0000313" key="1">
    <source>
        <dbReference type="EMBL" id="KAA6346353.1"/>
    </source>
</evidence>
<evidence type="ECO:0000313" key="2">
    <source>
        <dbReference type="EMBL" id="KAA6346362.1"/>
    </source>
</evidence>
<name>A0A5J4SLY1_9ZZZZ</name>
<organism evidence="1">
    <name type="scientific">termite gut metagenome</name>
    <dbReference type="NCBI Taxonomy" id="433724"/>
    <lineage>
        <taxon>unclassified sequences</taxon>
        <taxon>metagenomes</taxon>
        <taxon>organismal metagenomes</taxon>
    </lineage>
</organism>